<organism evidence="1 2">
    <name type="scientific">Aspergillus oryzae</name>
    <name type="common">Yellow koji mold</name>
    <dbReference type="NCBI Taxonomy" id="5062"/>
    <lineage>
        <taxon>Eukaryota</taxon>
        <taxon>Fungi</taxon>
        <taxon>Dikarya</taxon>
        <taxon>Ascomycota</taxon>
        <taxon>Pezizomycotina</taxon>
        <taxon>Eurotiomycetes</taxon>
        <taxon>Eurotiomycetidae</taxon>
        <taxon>Eurotiales</taxon>
        <taxon>Aspergillaceae</taxon>
        <taxon>Aspergillus</taxon>
        <taxon>Aspergillus subgen. Circumdati</taxon>
    </lineage>
</organism>
<comment type="caution">
    <text evidence="1">The sequence shown here is derived from an EMBL/GenBank/DDBJ whole genome shotgun (WGS) entry which is preliminary data.</text>
</comment>
<name>A0AAN4YV37_ASPOZ</name>
<dbReference type="EMBL" id="BSYA01000278">
    <property type="protein sequence ID" value="GMG38111.1"/>
    <property type="molecule type" value="Genomic_DNA"/>
</dbReference>
<dbReference type="Proteomes" id="UP001165205">
    <property type="component" value="Unassembled WGS sequence"/>
</dbReference>
<dbReference type="AlphaFoldDB" id="A0AAN4YV37"/>
<dbReference type="Gene3D" id="1.20.1250.20">
    <property type="entry name" value="MFS general substrate transporter like domains"/>
    <property type="match status" value="1"/>
</dbReference>
<reference evidence="1" key="1">
    <citation type="submission" date="2023-04" db="EMBL/GenBank/DDBJ databases">
        <title>Aspergillus oryzae NBRC 4228.</title>
        <authorList>
            <person name="Ichikawa N."/>
            <person name="Sato H."/>
            <person name="Tonouchi N."/>
        </authorList>
    </citation>
    <scope>NUCLEOTIDE SEQUENCE</scope>
    <source>
        <strain evidence="1">NBRC 4228</strain>
    </source>
</reference>
<gene>
    <name evidence="1" type="ORF">Aory04_001286200</name>
</gene>
<evidence type="ECO:0000313" key="2">
    <source>
        <dbReference type="Proteomes" id="UP001165205"/>
    </source>
</evidence>
<protein>
    <submittedName>
        <fullName evidence="1">Unnamed protein product</fullName>
    </submittedName>
</protein>
<sequence length="125" mass="14215">MIGQVTPIGMTNSGWKFYILFVVSTHYCRLYYTVRNLHWGLTSHVQVCNFTNAVFFWAMLPETKQLPLEEMKKLFTDTPWFVGNISKSEYPVTEASVLAQQIEHKGLEDKGGTATHDEIITGNAV</sequence>
<proteinExistence type="predicted"/>
<accession>A0AAN4YV37</accession>
<evidence type="ECO:0000313" key="1">
    <source>
        <dbReference type="EMBL" id="GMG38111.1"/>
    </source>
</evidence>
<dbReference type="InterPro" id="IPR036259">
    <property type="entry name" value="MFS_trans_sf"/>
</dbReference>